<accession>A0A9W7BJB6</accession>
<evidence type="ECO:0000313" key="3">
    <source>
        <dbReference type="Proteomes" id="UP001162640"/>
    </source>
</evidence>
<dbReference type="EMBL" id="BLQM01000421">
    <property type="protein sequence ID" value="GMH88965.1"/>
    <property type="molecule type" value="Genomic_DNA"/>
</dbReference>
<dbReference type="Proteomes" id="UP001162640">
    <property type="component" value="Unassembled WGS sequence"/>
</dbReference>
<reference evidence="3" key="1">
    <citation type="journal article" date="2023" name="Commun. Biol.">
        <title>Genome analysis of Parmales, the sister group of diatoms, reveals the evolutionary specialization of diatoms from phago-mixotrophs to photoautotrophs.</title>
        <authorList>
            <person name="Ban H."/>
            <person name="Sato S."/>
            <person name="Yoshikawa S."/>
            <person name="Yamada K."/>
            <person name="Nakamura Y."/>
            <person name="Ichinomiya M."/>
            <person name="Sato N."/>
            <person name="Blanc-Mathieu R."/>
            <person name="Endo H."/>
            <person name="Kuwata A."/>
            <person name="Ogata H."/>
        </authorList>
    </citation>
    <scope>NUCLEOTIDE SEQUENCE [LARGE SCALE GENOMIC DNA]</scope>
</reference>
<organism evidence="2 3">
    <name type="scientific">Triparma laevis f. inornata</name>
    <dbReference type="NCBI Taxonomy" id="1714386"/>
    <lineage>
        <taxon>Eukaryota</taxon>
        <taxon>Sar</taxon>
        <taxon>Stramenopiles</taxon>
        <taxon>Ochrophyta</taxon>
        <taxon>Bolidophyceae</taxon>
        <taxon>Parmales</taxon>
        <taxon>Triparmaceae</taxon>
        <taxon>Triparma</taxon>
    </lineage>
</organism>
<dbReference type="AlphaFoldDB" id="A0A9W7BJB6"/>
<proteinExistence type="predicted"/>
<comment type="caution">
    <text evidence="2">The sequence shown here is derived from an EMBL/GenBank/DDBJ whole genome shotgun (WGS) entry which is preliminary data.</text>
</comment>
<evidence type="ECO:0000313" key="2">
    <source>
        <dbReference type="EMBL" id="GMH88965.1"/>
    </source>
</evidence>
<evidence type="ECO:0000256" key="1">
    <source>
        <dbReference type="SAM" id="MobiDB-lite"/>
    </source>
</evidence>
<name>A0A9W7BJB6_9STRA</name>
<protein>
    <submittedName>
        <fullName evidence="2">Uncharacterized protein</fullName>
    </submittedName>
</protein>
<sequence length="268" mass="30354">MLPSQAGAGFNPDDLTAEEKAKAGLDGSGRRMTTKLKKKAENEILKKQTEFKKIVGFVGFESKNVKQELDTVIYDLQKDHDKVKSTVNDNSWNWLSRSGSQGLANCSREEVMKYKDCFTDAQWEGMAQTWEIVEDRARTVEKKELGPLSKQLKLARRRKKKAAELASLCDEFLEFFDSIYDDLEEVEIEARAFMSNYNRLEDTSRSFKKHILYDDSRILKALKELLKGTAVAEEESVVTKKTDDDGSITSVPGKMASVEISVDQNSEV</sequence>
<feature type="region of interest" description="Disordered" evidence="1">
    <location>
        <begin position="1"/>
        <end position="33"/>
    </location>
</feature>
<gene>
    <name evidence="2" type="ORF">TL16_g11316</name>
</gene>